<name>A0ABY2FBZ8_9ACTN</name>
<dbReference type="Proteomes" id="UP000295060">
    <property type="component" value="Unassembled WGS sequence"/>
</dbReference>
<evidence type="ECO:0000313" key="4">
    <source>
        <dbReference type="EMBL" id="TDW88018.1"/>
    </source>
</evidence>
<dbReference type="Pfam" id="PF00583">
    <property type="entry name" value="Acetyltransf_1"/>
    <property type="match status" value="1"/>
</dbReference>
<evidence type="ECO:0000256" key="2">
    <source>
        <dbReference type="ARBA" id="ARBA00023315"/>
    </source>
</evidence>
<protein>
    <submittedName>
        <fullName evidence="4">Acetyltransferase (GNAT) family protein</fullName>
    </submittedName>
</protein>
<dbReference type="EMBL" id="SODU01000003">
    <property type="protein sequence ID" value="TDW88018.1"/>
    <property type="molecule type" value="Genomic_DNA"/>
</dbReference>
<dbReference type="InterPro" id="IPR050832">
    <property type="entry name" value="Bact_Acetyltransf"/>
</dbReference>
<evidence type="ECO:0000313" key="5">
    <source>
        <dbReference type="Proteomes" id="UP000295060"/>
    </source>
</evidence>
<accession>A0ABY2FBZ8</accession>
<dbReference type="SUPFAM" id="SSF55729">
    <property type="entry name" value="Acyl-CoA N-acyltransferases (Nat)"/>
    <property type="match status" value="1"/>
</dbReference>
<reference evidence="4 5" key="1">
    <citation type="submission" date="2019-03" db="EMBL/GenBank/DDBJ databases">
        <title>Genomic Encyclopedia of Type Strains, Phase III (KMG-III): the genomes of soil and plant-associated and newly described type strains.</title>
        <authorList>
            <person name="Whitman W."/>
        </authorList>
    </citation>
    <scope>NUCLEOTIDE SEQUENCE [LARGE SCALE GENOMIC DNA]</scope>
    <source>
        <strain evidence="4 5">VKMAc-2574</strain>
    </source>
</reference>
<organism evidence="4 5">
    <name type="scientific">Kribbella pratensis</name>
    <dbReference type="NCBI Taxonomy" id="2512112"/>
    <lineage>
        <taxon>Bacteria</taxon>
        <taxon>Bacillati</taxon>
        <taxon>Actinomycetota</taxon>
        <taxon>Actinomycetes</taxon>
        <taxon>Propionibacteriales</taxon>
        <taxon>Kribbellaceae</taxon>
        <taxon>Kribbella</taxon>
    </lineage>
</organism>
<gene>
    <name evidence="4" type="ORF">EV137_6107</name>
</gene>
<proteinExistence type="predicted"/>
<keyword evidence="2" id="KW-0012">Acyltransferase</keyword>
<evidence type="ECO:0000259" key="3">
    <source>
        <dbReference type="PROSITE" id="PS51186"/>
    </source>
</evidence>
<evidence type="ECO:0000256" key="1">
    <source>
        <dbReference type="ARBA" id="ARBA00022679"/>
    </source>
</evidence>
<comment type="caution">
    <text evidence="4">The sequence shown here is derived from an EMBL/GenBank/DDBJ whole genome shotgun (WGS) entry which is preliminary data.</text>
</comment>
<dbReference type="PROSITE" id="PS51186">
    <property type="entry name" value="GNAT"/>
    <property type="match status" value="1"/>
</dbReference>
<dbReference type="RefSeq" id="WP_166680046.1">
    <property type="nucleotide sequence ID" value="NZ_SODU01000003.1"/>
</dbReference>
<feature type="domain" description="N-acetyltransferase" evidence="3">
    <location>
        <begin position="1"/>
        <end position="165"/>
    </location>
</feature>
<keyword evidence="5" id="KW-1185">Reference proteome</keyword>
<dbReference type="CDD" id="cd04301">
    <property type="entry name" value="NAT_SF"/>
    <property type="match status" value="1"/>
</dbReference>
<sequence length="167" mass="18545">MISVLDRVAALAIADELGHVFAASFDDGDAEHFATDQLPTHADRDDFKLVAAWKENVVGFAYGFTGKRGQWWSDRVAEAIGPELTAEWIGGHFEVVELAVLPEARRQGIGTELMQELMRDLPNPRALLTTYADDRPAPRLYRRLGWQLLVPDLGWGSALYGLDRGVP</sequence>
<keyword evidence="1" id="KW-0808">Transferase</keyword>
<dbReference type="InterPro" id="IPR016181">
    <property type="entry name" value="Acyl_CoA_acyltransferase"/>
</dbReference>
<dbReference type="PANTHER" id="PTHR43877">
    <property type="entry name" value="AMINOALKYLPHOSPHONATE N-ACETYLTRANSFERASE-RELATED-RELATED"/>
    <property type="match status" value="1"/>
</dbReference>
<dbReference type="Gene3D" id="3.40.630.30">
    <property type="match status" value="1"/>
</dbReference>
<dbReference type="InterPro" id="IPR000182">
    <property type="entry name" value="GNAT_dom"/>
</dbReference>